<dbReference type="InterPro" id="IPR036680">
    <property type="entry name" value="SPOR-like_sf"/>
</dbReference>
<dbReference type="GO" id="GO:0032506">
    <property type="term" value="P:cytokinetic process"/>
    <property type="evidence" value="ECO:0007669"/>
    <property type="project" value="TreeGrafter"/>
</dbReference>
<proteinExistence type="predicted"/>
<name>A0AAW3ZQY6_9GAMM</name>
<dbReference type="InterPro" id="IPR052521">
    <property type="entry name" value="Cell_div_SPOR-domain"/>
</dbReference>
<dbReference type="PROSITE" id="PS51724">
    <property type="entry name" value="SPOR"/>
    <property type="match status" value="2"/>
</dbReference>
<evidence type="ECO:0000313" key="4">
    <source>
        <dbReference type="EMBL" id="MBD8527320.1"/>
    </source>
</evidence>
<dbReference type="GO" id="GO:0042834">
    <property type="term" value="F:peptidoglycan binding"/>
    <property type="evidence" value="ECO:0007669"/>
    <property type="project" value="InterPro"/>
</dbReference>
<feature type="compositionally biased region" description="Low complexity" evidence="1">
    <location>
        <begin position="152"/>
        <end position="161"/>
    </location>
</feature>
<evidence type="ECO:0000259" key="3">
    <source>
        <dbReference type="PROSITE" id="PS51724"/>
    </source>
</evidence>
<dbReference type="GO" id="GO:0032153">
    <property type="term" value="C:cell division site"/>
    <property type="evidence" value="ECO:0007669"/>
    <property type="project" value="TreeGrafter"/>
</dbReference>
<dbReference type="Pfam" id="PF05036">
    <property type="entry name" value="SPOR"/>
    <property type="match status" value="2"/>
</dbReference>
<keyword evidence="2" id="KW-0472">Membrane</keyword>
<feature type="domain" description="SPOR" evidence="3">
    <location>
        <begin position="253"/>
        <end position="332"/>
    </location>
</feature>
<reference evidence="4 5" key="1">
    <citation type="submission" date="2020-09" db="EMBL/GenBank/DDBJ databases">
        <title>Pseudoxanthomonas sp. CAU 1598 isolated from sand of Yaerae Beach.</title>
        <authorList>
            <person name="Kim W."/>
        </authorList>
    </citation>
    <scope>NUCLEOTIDE SEQUENCE [LARGE SCALE GENOMIC DNA]</scope>
    <source>
        <strain evidence="4 5">CAU 1598</strain>
    </source>
</reference>
<feature type="region of interest" description="Disordered" evidence="1">
    <location>
        <begin position="38"/>
        <end position="87"/>
    </location>
</feature>
<evidence type="ECO:0000256" key="1">
    <source>
        <dbReference type="SAM" id="MobiDB-lite"/>
    </source>
</evidence>
<evidence type="ECO:0000313" key="5">
    <source>
        <dbReference type="Proteomes" id="UP000613768"/>
    </source>
</evidence>
<dbReference type="PANTHER" id="PTHR38687:SF1">
    <property type="entry name" value="CELL DIVISION PROTEIN DEDD"/>
    <property type="match status" value="1"/>
</dbReference>
<keyword evidence="5" id="KW-1185">Reference proteome</keyword>
<dbReference type="InterPro" id="IPR007730">
    <property type="entry name" value="SPOR-like_dom"/>
</dbReference>
<dbReference type="RefSeq" id="WP_192030741.1">
    <property type="nucleotide sequence ID" value="NZ_JACYTR010000048.1"/>
</dbReference>
<keyword evidence="2" id="KW-0812">Transmembrane</keyword>
<feature type="region of interest" description="Disordered" evidence="1">
    <location>
        <begin position="120"/>
        <end position="161"/>
    </location>
</feature>
<dbReference type="Proteomes" id="UP000613768">
    <property type="component" value="Unassembled WGS sequence"/>
</dbReference>
<dbReference type="GO" id="GO:0030428">
    <property type="term" value="C:cell septum"/>
    <property type="evidence" value="ECO:0007669"/>
    <property type="project" value="TreeGrafter"/>
</dbReference>
<dbReference type="Gene3D" id="3.30.70.1070">
    <property type="entry name" value="Sporulation related repeat"/>
    <property type="match status" value="2"/>
</dbReference>
<dbReference type="EMBL" id="JACYTR010000048">
    <property type="protein sequence ID" value="MBD8527320.1"/>
    <property type="molecule type" value="Genomic_DNA"/>
</dbReference>
<keyword evidence="2" id="KW-1133">Transmembrane helix</keyword>
<sequence length="333" mass="34621">MDQALKQRLIGAAVLVALAVIFVPLLLDVPEQAPPASTLPLDMPATPNSELHTRKIPLDLPPPGVVGDTDSAAENGPPPAPADPNQVVTVDADNAKPRAVEPGQGPSAPPETPAAVIAAEQPQPAPPGREVATAPRPAAEVPPPPQPPAPPVAASAPSNTAPASAQVAGRYFINLGSFGNRQNAEGLRQRLQGRGVNVLVEQVSLSSGPAQRLRAGPYRSRADAEKAMLTLARAEPGNAFAVVELDAEEAPAAVRRGAFAVQVGALKDEAEANALRDRLRGAGYAAYVARAQTDAGVLWRVRAGPELNRDRANQVRDELKSKLQLDGMVVSHP</sequence>
<dbReference type="PANTHER" id="PTHR38687">
    <property type="entry name" value="CELL DIVISION PROTEIN DEDD-RELATED"/>
    <property type="match status" value="1"/>
</dbReference>
<dbReference type="SUPFAM" id="SSF110997">
    <property type="entry name" value="Sporulation related repeat"/>
    <property type="match status" value="2"/>
</dbReference>
<accession>A0AAW3ZQY6</accession>
<feature type="domain" description="SPOR" evidence="3">
    <location>
        <begin position="165"/>
        <end position="245"/>
    </location>
</feature>
<feature type="compositionally biased region" description="Low complexity" evidence="1">
    <location>
        <begin position="129"/>
        <end position="139"/>
    </location>
</feature>
<feature type="transmembrane region" description="Helical" evidence="2">
    <location>
        <begin position="9"/>
        <end position="27"/>
    </location>
</feature>
<protein>
    <submittedName>
        <fullName evidence="4">SPOR domain-containing protein</fullName>
    </submittedName>
</protein>
<organism evidence="4 5">
    <name type="scientific">Pseudomarimonas arenosa</name>
    <dbReference type="NCBI Taxonomy" id="2774145"/>
    <lineage>
        <taxon>Bacteria</taxon>
        <taxon>Pseudomonadati</taxon>
        <taxon>Pseudomonadota</taxon>
        <taxon>Gammaproteobacteria</taxon>
        <taxon>Lysobacterales</taxon>
        <taxon>Lysobacteraceae</taxon>
        <taxon>Pseudomarimonas</taxon>
    </lineage>
</organism>
<feature type="compositionally biased region" description="Pro residues" evidence="1">
    <location>
        <begin position="140"/>
        <end position="151"/>
    </location>
</feature>
<dbReference type="AlphaFoldDB" id="A0AAW3ZQY6"/>
<evidence type="ECO:0000256" key="2">
    <source>
        <dbReference type="SAM" id="Phobius"/>
    </source>
</evidence>
<comment type="caution">
    <text evidence="4">The sequence shown here is derived from an EMBL/GenBank/DDBJ whole genome shotgun (WGS) entry which is preliminary data.</text>
</comment>
<gene>
    <name evidence="4" type="ORF">IFO71_16380</name>
</gene>